<name>C6LE03_9FIRM</name>
<organism evidence="1 2">
    <name type="scientific">Marvinbryantia formatexigens DSM 14469</name>
    <dbReference type="NCBI Taxonomy" id="478749"/>
    <lineage>
        <taxon>Bacteria</taxon>
        <taxon>Bacillati</taxon>
        <taxon>Bacillota</taxon>
        <taxon>Clostridia</taxon>
        <taxon>Lachnospirales</taxon>
        <taxon>Lachnospiraceae</taxon>
        <taxon>Marvinbryantia</taxon>
    </lineage>
</organism>
<dbReference type="AlphaFoldDB" id="C6LE03"/>
<dbReference type="OrthoDB" id="9882406at2"/>
<dbReference type="Proteomes" id="UP000005561">
    <property type="component" value="Unassembled WGS sequence"/>
</dbReference>
<keyword evidence="2" id="KW-1185">Reference proteome</keyword>
<proteinExistence type="predicted"/>
<dbReference type="eggNOG" id="ENOG502ZPG7">
    <property type="taxonomic scope" value="Bacteria"/>
</dbReference>
<reference evidence="1" key="1">
    <citation type="submission" date="2009-07" db="EMBL/GenBank/DDBJ databases">
        <authorList>
            <person name="Weinstock G."/>
            <person name="Sodergren E."/>
            <person name="Clifton S."/>
            <person name="Fulton L."/>
            <person name="Fulton B."/>
            <person name="Courtney L."/>
            <person name="Fronick C."/>
            <person name="Harrison M."/>
            <person name="Strong C."/>
            <person name="Farmer C."/>
            <person name="Delahaunty K."/>
            <person name="Markovic C."/>
            <person name="Hall O."/>
            <person name="Minx P."/>
            <person name="Tomlinson C."/>
            <person name="Mitreva M."/>
            <person name="Nelson J."/>
            <person name="Hou S."/>
            <person name="Wollam A."/>
            <person name="Pepin K.H."/>
            <person name="Johnson M."/>
            <person name="Bhonagiri V."/>
            <person name="Nash W.E."/>
            <person name="Warren W."/>
            <person name="Chinwalla A."/>
            <person name="Mardis E.R."/>
            <person name="Wilson R.K."/>
        </authorList>
    </citation>
    <scope>NUCLEOTIDE SEQUENCE [LARGE SCALE GENOMIC DNA]</scope>
    <source>
        <strain evidence="1">DSM 14469</strain>
    </source>
</reference>
<protein>
    <submittedName>
        <fullName evidence="1">Uncharacterized protein</fullName>
    </submittedName>
</protein>
<dbReference type="STRING" id="168384.SAMN05660368_01162"/>
<evidence type="ECO:0000313" key="1">
    <source>
        <dbReference type="EMBL" id="EET61207.1"/>
    </source>
</evidence>
<sequence>MKFVYEPALQEYMQRRRKNKIVVEVITSNNSDFEVTELHVHLADEKRAAFFIEKKHFRAHETEYGSVLLPPYRLEYEETVIFGLRKILFVHWLTWQGIRL</sequence>
<accession>C6LE03</accession>
<evidence type="ECO:0000313" key="2">
    <source>
        <dbReference type="Proteomes" id="UP000005561"/>
    </source>
</evidence>
<gene>
    <name evidence="1" type="ORF">BRYFOR_06852</name>
</gene>
<dbReference type="RefSeq" id="WP_006861645.1">
    <property type="nucleotide sequence ID" value="NZ_ACCL02000007.1"/>
</dbReference>
<dbReference type="EMBL" id="ACCL02000007">
    <property type="protein sequence ID" value="EET61207.1"/>
    <property type="molecule type" value="Genomic_DNA"/>
</dbReference>
<comment type="caution">
    <text evidence="1">The sequence shown here is derived from an EMBL/GenBank/DDBJ whole genome shotgun (WGS) entry which is preliminary data.</text>
</comment>